<dbReference type="InterPro" id="IPR036259">
    <property type="entry name" value="MFS_trans_sf"/>
</dbReference>
<sequence length="102" mass="10761">MVPEMPNQMGFMEASMSSTIRKGVFLGTVVAASQVFSGSVASISYSTSMFEAVSFTKVLIPFLPALGSVFSIILTVPALQLKDGGHHGSTWWPSSSTVSVIT</sequence>
<dbReference type="OrthoDB" id="4540492at2759"/>
<reference evidence="2 3" key="1">
    <citation type="submission" date="2015-09" db="EMBL/GenBank/DDBJ databases">
        <title>Draft genome of the parasitic nematode Teladorsagia circumcincta isolate WARC Sus (inbred).</title>
        <authorList>
            <person name="Mitreva M."/>
        </authorList>
    </citation>
    <scope>NUCLEOTIDE SEQUENCE [LARGE SCALE GENOMIC DNA]</scope>
    <source>
        <strain evidence="2 3">S</strain>
    </source>
</reference>
<name>A0A2G9U3M9_TELCI</name>
<dbReference type="Gene3D" id="1.20.1250.20">
    <property type="entry name" value="MFS general substrate transporter like domains"/>
    <property type="match status" value="1"/>
</dbReference>
<organism evidence="2 3">
    <name type="scientific">Teladorsagia circumcincta</name>
    <name type="common">Brown stomach worm</name>
    <name type="synonym">Ostertagia circumcincta</name>
    <dbReference type="NCBI Taxonomy" id="45464"/>
    <lineage>
        <taxon>Eukaryota</taxon>
        <taxon>Metazoa</taxon>
        <taxon>Ecdysozoa</taxon>
        <taxon>Nematoda</taxon>
        <taxon>Chromadorea</taxon>
        <taxon>Rhabditida</taxon>
        <taxon>Rhabditina</taxon>
        <taxon>Rhabditomorpha</taxon>
        <taxon>Strongyloidea</taxon>
        <taxon>Trichostrongylidae</taxon>
        <taxon>Teladorsagia</taxon>
    </lineage>
</organism>
<accession>A0A2G9U3M9</accession>
<keyword evidence="1" id="KW-0472">Membrane</keyword>
<evidence type="ECO:0000313" key="2">
    <source>
        <dbReference type="EMBL" id="PIO64795.1"/>
    </source>
</evidence>
<keyword evidence="1" id="KW-0812">Transmembrane</keyword>
<protein>
    <submittedName>
        <fullName evidence="2">Uncharacterized protein</fullName>
    </submittedName>
</protein>
<gene>
    <name evidence="2" type="ORF">TELCIR_13563</name>
</gene>
<feature type="transmembrane region" description="Helical" evidence="1">
    <location>
        <begin position="58"/>
        <end position="79"/>
    </location>
</feature>
<dbReference type="EMBL" id="KZ349565">
    <property type="protein sequence ID" value="PIO64795.1"/>
    <property type="molecule type" value="Genomic_DNA"/>
</dbReference>
<keyword evidence="1" id="KW-1133">Transmembrane helix</keyword>
<proteinExistence type="predicted"/>
<dbReference type="Proteomes" id="UP000230423">
    <property type="component" value="Unassembled WGS sequence"/>
</dbReference>
<dbReference type="AlphaFoldDB" id="A0A2G9U3M9"/>
<evidence type="ECO:0000256" key="1">
    <source>
        <dbReference type="SAM" id="Phobius"/>
    </source>
</evidence>
<evidence type="ECO:0000313" key="3">
    <source>
        <dbReference type="Proteomes" id="UP000230423"/>
    </source>
</evidence>
<keyword evidence="3" id="KW-1185">Reference proteome</keyword>